<name>A0A557QGG6_9RHOO</name>
<dbReference type="InterPro" id="IPR039422">
    <property type="entry name" value="MarR/SlyA-like"/>
</dbReference>
<dbReference type="Proteomes" id="UP000319502">
    <property type="component" value="Unassembled WGS sequence"/>
</dbReference>
<dbReference type="PROSITE" id="PS50995">
    <property type="entry name" value="HTH_MARR_2"/>
    <property type="match status" value="1"/>
</dbReference>
<dbReference type="PANTHER" id="PTHR33164">
    <property type="entry name" value="TRANSCRIPTIONAL REGULATOR, MARR FAMILY"/>
    <property type="match status" value="1"/>
</dbReference>
<dbReference type="RefSeq" id="WP_144311088.1">
    <property type="nucleotide sequence ID" value="NZ_VMNK01000018.1"/>
</dbReference>
<dbReference type="OrthoDB" id="8911933at2"/>
<dbReference type="InterPro" id="IPR000835">
    <property type="entry name" value="HTH_MarR-typ"/>
</dbReference>
<protein>
    <submittedName>
        <fullName evidence="2">MarR family transcriptional regulator</fullName>
    </submittedName>
</protein>
<dbReference type="SMART" id="SM00347">
    <property type="entry name" value="HTH_MARR"/>
    <property type="match status" value="1"/>
</dbReference>
<dbReference type="GO" id="GO:0003700">
    <property type="term" value="F:DNA-binding transcription factor activity"/>
    <property type="evidence" value="ECO:0007669"/>
    <property type="project" value="InterPro"/>
</dbReference>
<dbReference type="EMBL" id="VMNK01000018">
    <property type="protein sequence ID" value="TVO52004.1"/>
    <property type="molecule type" value="Genomic_DNA"/>
</dbReference>
<organism evidence="2 3">
    <name type="scientific">Denitromonas halophila</name>
    <dbReference type="NCBI Taxonomy" id="1629404"/>
    <lineage>
        <taxon>Bacteria</taxon>
        <taxon>Pseudomonadati</taxon>
        <taxon>Pseudomonadota</taxon>
        <taxon>Betaproteobacteria</taxon>
        <taxon>Rhodocyclales</taxon>
        <taxon>Zoogloeaceae</taxon>
        <taxon>Denitromonas</taxon>
    </lineage>
</organism>
<keyword evidence="3" id="KW-1185">Reference proteome</keyword>
<gene>
    <name evidence="2" type="ORF">FHP91_19105</name>
</gene>
<dbReference type="Gene3D" id="1.10.10.10">
    <property type="entry name" value="Winged helix-like DNA-binding domain superfamily/Winged helix DNA-binding domain"/>
    <property type="match status" value="1"/>
</dbReference>
<dbReference type="GO" id="GO:0006950">
    <property type="term" value="P:response to stress"/>
    <property type="evidence" value="ECO:0007669"/>
    <property type="project" value="TreeGrafter"/>
</dbReference>
<feature type="domain" description="HTH marR-type" evidence="1">
    <location>
        <begin position="10"/>
        <end position="145"/>
    </location>
</feature>
<reference evidence="2 3" key="1">
    <citation type="submission" date="2019-07" db="EMBL/GenBank/DDBJ databases">
        <title>The pathways for chlorine oxyanion respiration interact through the shared metabolite chlorate.</title>
        <authorList>
            <person name="Barnum T.P."/>
            <person name="Cheng Y."/>
            <person name="Hill K.A."/>
            <person name="Lucas L.N."/>
            <person name="Carlson H.K."/>
            <person name="Coates J.D."/>
        </authorList>
    </citation>
    <scope>NUCLEOTIDE SEQUENCE [LARGE SCALE GENOMIC DNA]</scope>
    <source>
        <strain evidence="2 3">SFB-3</strain>
    </source>
</reference>
<dbReference type="InterPro" id="IPR036390">
    <property type="entry name" value="WH_DNA-bd_sf"/>
</dbReference>
<dbReference type="AlphaFoldDB" id="A0A557QGG6"/>
<evidence type="ECO:0000313" key="3">
    <source>
        <dbReference type="Proteomes" id="UP000319502"/>
    </source>
</evidence>
<proteinExistence type="predicted"/>
<evidence type="ECO:0000259" key="1">
    <source>
        <dbReference type="PROSITE" id="PS50995"/>
    </source>
</evidence>
<sequence length="158" mass="17132">MTGPVSDNATHEALRLFRAIYAEVRHHLQNIERRCGASGAQVWALALVSRQPGVRVTELADAMAIHPSTASNLLAKAEKGGLLRRERSQADQRVVKLYLTELGADTLAKAPEPVAGLLPDALARLPHDVLLRLSADLQLLATRMSVQEDAAGRPFSEL</sequence>
<evidence type="ECO:0000313" key="2">
    <source>
        <dbReference type="EMBL" id="TVO52004.1"/>
    </source>
</evidence>
<dbReference type="Pfam" id="PF12802">
    <property type="entry name" value="MarR_2"/>
    <property type="match status" value="1"/>
</dbReference>
<dbReference type="InterPro" id="IPR036388">
    <property type="entry name" value="WH-like_DNA-bd_sf"/>
</dbReference>
<accession>A0A557QGG6</accession>
<comment type="caution">
    <text evidence="2">The sequence shown here is derived from an EMBL/GenBank/DDBJ whole genome shotgun (WGS) entry which is preliminary data.</text>
</comment>
<dbReference type="SUPFAM" id="SSF46785">
    <property type="entry name" value="Winged helix' DNA-binding domain"/>
    <property type="match status" value="1"/>
</dbReference>
<dbReference type="PANTHER" id="PTHR33164:SF89">
    <property type="entry name" value="MARR FAMILY REGULATORY PROTEIN"/>
    <property type="match status" value="1"/>
</dbReference>